<protein>
    <submittedName>
        <fullName evidence="1">Uncharacterized protein</fullName>
    </submittedName>
</protein>
<reference evidence="1 2" key="1">
    <citation type="journal article" date="2014" name="BMC Genomics">
        <title>Genome sequencing of four Aureobasidium pullulans varieties: biotechnological potential, stress tolerance, and description of new species.</title>
        <authorList>
            <person name="Gostin Ar C."/>
            <person name="Ohm R.A."/>
            <person name="Kogej T."/>
            <person name="Sonjak S."/>
            <person name="Turk M."/>
            <person name="Zajc J."/>
            <person name="Zalar P."/>
            <person name="Grube M."/>
            <person name="Sun H."/>
            <person name="Han J."/>
            <person name="Sharma A."/>
            <person name="Chiniquy J."/>
            <person name="Ngan C.Y."/>
            <person name="Lipzen A."/>
            <person name="Barry K."/>
            <person name="Grigoriev I.V."/>
            <person name="Gunde-Cimerman N."/>
        </authorList>
    </citation>
    <scope>NUCLEOTIDE SEQUENCE [LARGE SCALE GENOMIC DNA]</scope>
    <source>
        <strain evidence="1 2">CBS 110374</strain>
    </source>
</reference>
<proteinExistence type="predicted"/>
<sequence>MSPSPSKRRRQDSPFAAANAAFGDLQDMQSVLVERFEKLETTLNSINEHLRTIDNRLESMDVRFNSLDARFSGLAQESTLNSLFEDIRG</sequence>
<dbReference type="Proteomes" id="UP000030672">
    <property type="component" value="Unassembled WGS sequence"/>
</dbReference>
<name>A0A074VYA7_AURM1</name>
<dbReference type="RefSeq" id="XP_040881272.1">
    <property type="nucleotide sequence ID" value="XM_041027887.1"/>
</dbReference>
<dbReference type="Gene3D" id="1.20.1270.70">
    <property type="entry name" value="Designed single chain three-helix bundle"/>
    <property type="match status" value="1"/>
</dbReference>
<keyword evidence="2" id="KW-1185">Reference proteome</keyword>
<gene>
    <name evidence="1" type="ORF">M437DRAFT_83192</name>
</gene>
<dbReference type="AlphaFoldDB" id="A0A074VYA7"/>
<dbReference type="EMBL" id="KL584829">
    <property type="protein sequence ID" value="KEQ64249.1"/>
    <property type="molecule type" value="Genomic_DNA"/>
</dbReference>
<evidence type="ECO:0000313" key="2">
    <source>
        <dbReference type="Proteomes" id="UP000030672"/>
    </source>
</evidence>
<organism evidence="1 2">
    <name type="scientific">Aureobasidium melanogenum (strain CBS 110374)</name>
    <name type="common">Aureobasidium pullulans var. melanogenum</name>
    <dbReference type="NCBI Taxonomy" id="1043003"/>
    <lineage>
        <taxon>Eukaryota</taxon>
        <taxon>Fungi</taxon>
        <taxon>Dikarya</taxon>
        <taxon>Ascomycota</taxon>
        <taxon>Pezizomycotina</taxon>
        <taxon>Dothideomycetes</taxon>
        <taxon>Dothideomycetidae</taxon>
        <taxon>Dothideales</taxon>
        <taxon>Saccotheciaceae</taxon>
        <taxon>Aureobasidium</taxon>
    </lineage>
</organism>
<evidence type="ECO:0000313" key="1">
    <source>
        <dbReference type="EMBL" id="KEQ64249.1"/>
    </source>
</evidence>
<accession>A0A074VYA7</accession>
<dbReference type="HOGENOM" id="CLU_2454335_0_0_1"/>
<dbReference type="GeneID" id="63921260"/>